<accession>A0A5Q0C6Q3</accession>
<dbReference type="InterPro" id="IPR011006">
    <property type="entry name" value="CheY-like_superfamily"/>
</dbReference>
<organism evidence="3 4">
    <name type="scientific">Rhizobium grahamii</name>
    <dbReference type="NCBI Taxonomy" id="1120045"/>
    <lineage>
        <taxon>Bacteria</taxon>
        <taxon>Pseudomonadati</taxon>
        <taxon>Pseudomonadota</taxon>
        <taxon>Alphaproteobacteria</taxon>
        <taxon>Hyphomicrobiales</taxon>
        <taxon>Rhizobiaceae</taxon>
        <taxon>Rhizobium/Agrobacterium group</taxon>
        <taxon>Rhizobium</taxon>
    </lineage>
</organism>
<name>A0A5Q0C6Q3_9HYPH</name>
<dbReference type="SMART" id="SM00448">
    <property type="entry name" value="REC"/>
    <property type="match status" value="1"/>
</dbReference>
<dbReference type="KEGG" id="rgr:FZ934_12240"/>
<reference evidence="3 4" key="1">
    <citation type="submission" date="2019-08" db="EMBL/GenBank/DDBJ databases">
        <title>Prosopis cineraria nodule microbiome.</title>
        <authorList>
            <person name="Ali R."/>
            <person name="Chaluvadi S.R."/>
            <person name="Wang X."/>
        </authorList>
    </citation>
    <scope>NUCLEOTIDE SEQUENCE [LARGE SCALE GENOMIC DNA]</scope>
    <source>
        <strain evidence="3 4">BG7</strain>
    </source>
</reference>
<keyword evidence="1" id="KW-0597">Phosphoprotein</keyword>
<proteinExistence type="predicted"/>
<dbReference type="Proteomes" id="UP000326881">
    <property type="component" value="Chromosome"/>
</dbReference>
<evidence type="ECO:0000259" key="2">
    <source>
        <dbReference type="PROSITE" id="PS50110"/>
    </source>
</evidence>
<dbReference type="AlphaFoldDB" id="A0A5Q0C6Q3"/>
<dbReference type="InterPro" id="IPR001789">
    <property type="entry name" value="Sig_transdc_resp-reg_receiver"/>
</dbReference>
<evidence type="ECO:0000313" key="3">
    <source>
        <dbReference type="EMBL" id="QFY61113.1"/>
    </source>
</evidence>
<dbReference type="EMBL" id="CP043498">
    <property type="protein sequence ID" value="QFY61113.1"/>
    <property type="molecule type" value="Genomic_DNA"/>
</dbReference>
<gene>
    <name evidence="3" type="ORF">FZ934_12240</name>
</gene>
<evidence type="ECO:0000256" key="1">
    <source>
        <dbReference type="PROSITE-ProRule" id="PRU00169"/>
    </source>
</evidence>
<dbReference type="Pfam" id="PF00072">
    <property type="entry name" value="Response_reg"/>
    <property type="match status" value="1"/>
</dbReference>
<evidence type="ECO:0000313" key="4">
    <source>
        <dbReference type="Proteomes" id="UP000326881"/>
    </source>
</evidence>
<dbReference type="SUPFAM" id="SSF52172">
    <property type="entry name" value="CheY-like"/>
    <property type="match status" value="1"/>
</dbReference>
<protein>
    <submittedName>
        <fullName evidence="3">Response regulator</fullName>
    </submittedName>
</protein>
<sequence length="129" mass="14341">MAMMFSELLGRRVLVMEDDYLQASNLTVALEDHGSDVVGPFSDLQGGMSALSRGAVDVAILDIRLGTERVFELADRLAMLKIPFLFVTGYDGGEIPERFKTVQRLLKPVELDEMMVLLAVILSKLDTRH</sequence>
<feature type="domain" description="Response regulatory" evidence="2">
    <location>
        <begin position="12"/>
        <end position="122"/>
    </location>
</feature>
<dbReference type="GO" id="GO:0000160">
    <property type="term" value="P:phosphorelay signal transduction system"/>
    <property type="evidence" value="ECO:0007669"/>
    <property type="project" value="InterPro"/>
</dbReference>
<dbReference type="PROSITE" id="PS50110">
    <property type="entry name" value="RESPONSE_REGULATORY"/>
    <property type="match status" value="1"/>
</dbReference>
<dbReference type="Gene3D" id="3.40.50.2300">
    <property type="match status" value="1"/>
</dbReference>
<keyword evidence="4" id="KW-1185">Reference proteome</keyword>
<dbReference type="OrthoDB" id="582170at2"/>
<feature type="modified residue" description="4-aspartylphosphate" evidence="1">
    <location>
        <position position="62"/>
    </location>
</feature>